<proteinExistence type="predicted"/>
<protein>
    <submittedName>
        <fullName evidence="2">Uncharacterized protein</fullName>
    </submittedName>
</protein>
<evidence type="ECO:0000256" key="1">
    <source>
        <dbReference type="SAM" id="MobiDB-lite"/>
    </source>
</evidence>
<feature type="compositionally biased region" description="Acidic residues" evidence="1">
    <location>
        <begin position="88"/>
        <end position="112"/>
    </location>
</feature>
<feature type="compositionally biased region" description="Gly residues" evidence="1">
    <location>
        <begin position="13"/>
        <end position="22"/>
    </location>
</feature>
<keyword evidence="3" id="KW-1185">Reference proteome</keyword>
<dbReference type="Proteomes" id="UP000614350">
    <property type="component" value="Unassembled WGS sequence"/>
</dbReference>
<reference evidence="2" key="1">
    <citation type="journal article" date="2020" name="G3 (Bethesda)">
        <title>High-Quality Assemblies for Three Invasive Social Wasps from the &lt;i&gt;Vespula&lt;/i&gt; Genus.</title>
        <authorList>
            <person name="Harrop T.W.R."/>
            <person name="Guhlin J."/>
            <person name="McLaughlin G.M."/>
            <person name="Permina E."/>
            <person name="Stockwell P."/>
            <person name="Gilligan J."/>
            <person name="Le Lec M.F."/>
            <person name="Gruber M.A.M."/>
            <person name="Quinn O."/>
            <person name="Lovegrove M."/>
            <person name="Duncan E.J."/>
            <person name="Remnant E.J."/>
            <person name="Van Eeckhoven J."/>
            <person name="Graham B."/>
            <person name="Knapp R.A."/>
            <person name="Langford K.W."/>
            <person name="Kronenberg Z."/>
            <person name="Press M.O."/>
            <person name="Eacker S.M."/>
            <person name="Wilson-Rankin E.E."/>
            <person name="Purcell J."/>
            <person name="Lester P.J."/>
            <person name="Dearden P.K."/>
        </authorList>
    </citation>
    <scope>NUCLEOTIDE SEQUENCE</scope>
    <source>
        <strain evidence="2">Marl-1</strain>
    </source>
</reference>
<gene>
    <name evidence="2" type="ORF">HZH66_013499</name>
</gene>
<dbReference type="EMBL" id="JACSEA010000019">
    <property type="protein sequence ID" value="KAF7382067.1"/>
    <property type="molecule type" value="Genomic_DNA"/>
</dbReference>
<sequence length="112" mass="12202">MASSNSSSSSCSHGGGSGGGGSNSTTPPNVPTLSQCLNCPPNAYLQYSAIYGEARVVVARLMDSIFCERVHEFDFGYTFELMRRNNNNDDDDNDDDDDEDDDDEDDDVIMDL</sequence>
<feature type="region of interest" description="Disordered" evidence="1">
    <location>
        <begin position="83"/>
        <end position="112"/>
    </location>
</feature>
<feature type="region of interest" description="Disordered" evidence="1">
    <location>
        <begin position="1"/>
        <end position="33"/>
    </location>
</feature>
<evidence type="ECO:0000313" key="3">
    <source>
        <dbReference type="Proteomes" id="UP000614350"/>
    </source>
</evidence>
<evidence type="ECO:0000313" key="2">
    <source>
        <dbReference type="EMBL" id="KAF7382067.1"/>
    </source>
</evidence>
<comment type="caution">
    <text evidence="2">The sequence shown here is derived from an EMBL/GenBank/DDBJ whole genome shotgun (WGS) entry which is preliminary data.</text>
</comment>
<dbReference type="AlphaFoldDB" id="A0A834MQX5"/>
<feature type="compositionally biased region" description="Low complexity" evidence="1">
    <location>
        <begin position="1"/>
        <end position="12"/>
    </location>
</feature>
<organism evidence="2 3">
    <name type="scientific">Vespula vulgaris</name>
    <name type="common">Yellow jacket</name>
    <name type="synonym">Wasp</name>
    <dbReference type="NCBI Taxonomy" id="7454"/>
    <lineage>
        <taxon>Eukaryota</taxon>
        <taxon>Metazoa</taxon>
        <taxon>Ecdysozoa</taxon>
        <taxon>Arthropoda</taxon>
        <taxon>Hexapoda</taxon>
        <taxon>Insecta</taxon>
        <taxon>Pterygota</taxon>
        <taxon>Neoptera</taxon>
        <taxon>Endopterygota</taxon>
        <taxon>Hymenoptera</taxon>
        <taxon>Apocrita</taxon>
        <taxon>Aculeata</taxon>
        <taxon>Vespoidea</taxon>
        <taxon>Vespidae</taxon>
        <taxon>Vespinae</taxon>
        <taxon>Vespula</taxon>
    </lineage>
</organism>
<name>A0A834MQX5_VESVU</name>
<accession>A0A834MQX5</accession>